<dbReference type="InterPro" id="IPR011709">
    <property type="entry name" value="DEAD-box_helicase_OB_fold"/>
</dbReference>
<evidence type="ECO:0000256" key="9">
    <source>
        <dbReference type="ARBA" id="ARBA00023242"/>
    </source>
</evidence>
<dbReference type="Pfam" id="PF21010">
    <property type="entry name" value="HA2_C"/>
    <property type="match status" value="1"/>
</dbReference>
<dbReference type="GO" id="GO:0005524">
    <property type="term" value="F:ATP binding"/>
    <property type="evidence" value="ECO:0007669"/>
    <property type="project" value="UniProtKB-KW"/>
</dbReference>
<dbReference type="PROSITE" id="PS00690">
    <property type="entry name" value="DEAH_ATP_HELICASE"/>
    <property type="match status" value="1"/>
</dbReference>
<dbReference type="EMBL" id="MU251580">
    <property type="protein sequence ID" value="KAG9231805.1"/>
    <property type="molecule type" value="Genomic_DNA"/>
</dbReference>
<comment type="subcellular location">
    <subcellularLocation>
        <location evidence="1">Nucleus</location>
    </subcellularLocation>
</comment>
<dbReference type="FunFam" id="3.40.50.300:FF:000324">
    <property type="entry name" value="pre-mRNA-splicing factor ATP-dependent RNA helicase DHX15"/>
    <property type="match status" value="1"/>
</dbReference>
<dbReference type="InterPro" id="IPR002464">
    <property type="entry name" value="DNA/RNA_helicase_DEAH_CS"/>
</dbReference>
<keyword evidence="9" id="KW-0539">Nucleus</keyword>
<feature type="region of interest" description="Disordered" evidence="13">
    <location>
        <begin position="1"/>
        <end position="24"/>
    </location>
</feature>
<dbReference type="PANTHER" id="PTHR18934">
    <property type="entry name" value="ATP-DEPENDENT RNA HELICASE"/>
    <property type="match status" value="1"/>
</dbReference>
<dbReference type="SMART" id="SM00487">
    <property type="entry name" value="DEXDc"/>
    <property type="match status" value="1"/>
</dbReference>
<gene>
    <name evidence="16" type="ORF">BJ875DRAFT_105539</name>
</gene>
<dbReference type="Pfam" id="PF00271">
    <property type="entry name" value="Helicase_C"/>
    <property type="match status" value="1"/>
</dbReference>
<evidence type="ECO:0000256" key="12">
    <source>
        <dbReference type="ARBA" id="ARBA00055599"/>
    </source>
</evidence>
<dbReference type="AlphaFoldDB" id="A0A9P7YDS4"/>
<comment type="caution">
    <text evidence="16">The sequence shown here is derived from an EMBL/GenBank/DDBJ whole genome shotgun (WGS) entry which is preliminary data.</text>
</comment>
<feature type="region of interest" description="Disordered" evidence="13">
    <location>
        <begin position="64"/>
        <end position="84"/>
    </location>
</feature>
<dbReference type="GO" id="GO:0000390">
    <property type="term" value="P:spliceosomal complex disassembly"/>
    <property type="evidence" value="ECO:0007669"/>
    <property type="project" value="UniProtKB-ARBA"/>
</dbReference>
<dbReference type="PROSITE" id="PS51194">
    <property type="entry name" value="HELICASE_CTER"/>
    <property type="match status" value="1"/>
</dbReference>
<comment type="similarity">
    <text evidence="10">Belongs to the DEAD box helicase family. DEAH subfamily. DDX15/PRP43 sub-subfamily.</text>
</comment>
<evidence type="ECO:0000256" key="1">
    <source>
        <dbReference type="ARBA" id="ARBA00004123"/>
    </source>
</evidence>
<dbReference type="PANTHER" id="PTHR18934:SF109">
    <property type="entry name" value="ATP-DEPENDENT RNA HELICASE DHX15 HOMOLOG"/>
    <property type="match status" value="1"/>
</dbReference>
<keyword evidence="7" id="KW-0067">ATP-binding</keyword>
<dbReference type="Gene3D" id="3.40.50.300">
    <property type="entry name" value="P-loop containing nucleotide triphosphate hydrolases"/>
    <property type="match status" value="2"/>
</dbReference>
<keyword evidence="17" id="KW-1185">Reference proteome</keyword>
<dbReference type="InterPro" id="IPR001650">
    <property type="entry name" value="Helicase_C-like"/>
</dbReference>
<keyword evidence="4" id="KW-0547">Nucleotide-binding</keyword>
<evidence type="ECO:0000256" key="3">
    <source>
        <dbReference type="ARBA" id="ARBA00022664"/>
    </source>
</evidence>
<accession>A0A9P7YDS4</accession>
<evidence type="ECO:0000256" key="10">
    <source>
        <dbReference type="ARBA" id="ARBA00024333"/>
    </source>
</evidence>
<dbReference type="CDD" id="cd18791">
    <property type="entry name" value="SF2_C_RHA"/>
    <property type="match status" value="1"/>
</dbReference>
<dbReference type="Pfam" id="PF04408">
    <property type="entry name" value="WHD_HA2"/>
    <property type="match status" value="1"/>
</dbReference>
<dbReference type="GO" id="GO:0003724">
    <property type="term" value="F:RNA helicase activity"/>
    <property type="evidence" value="ECO:0007669"/>
    <property type="project" value="UniProtKB-EC"/>
</dbReference>
<dbReference type="OrthoDB" id="10253254at2759"/>
<protein>
    <recommendedName>
        <fullName evidence="2">RNA helicase</fullName>
        <ecNumber evidence="2">3.6.4.13</ecNumber>
    </recommendedName>
</protein>
<evidence type="ECO:0000313" key="16">
    <source>
        <dbReference type="EMBL" id="KAG9231805.1"/>
    </source>
</evidence>
<keyword evidence="3" id="KW-0507">mRNA processing</keyword>
<dbReference type="CDD" id="cd17973">
    <property type="entry name" value="DEXHc_DHX15"/>
    <property type="match status" value="1"/>
</dbReference>
<evidence type="ECO:0000259" key="14">
    <source>
        <dbReference type="PROSITE" id="PS51192"/>
    </source>
</evidence>
<sequence length="767" mass="86365">MADRRSELDLPKAKRAKLAESDPASNPYLAHMYEEDVGYGNGYGSRNGNKNGRFEQTGLSNFQRHASTAAQAHTAEDGPGNPFNNVPLSNQYFNILKTRRDLPVHKQRQEFLDMFQKSQILVFVGETGSGKTTQIPQFVLFDDLPHFNNKLVACTQPRRVAAMSVAQRVANEMDVKLGEEVGYSIRFEDVTGPKTVLKYMTDGMLLREAMHDHNLTRYSCIILDEAHERTLATDILMGLLKEVALRRPDLKIVIMSATLDAQKFQRYFNDAPLLAVPGRTHPVEIFYTPEPERDYVEAALRTVLQIHATEPEGDILLFLTGEEEIEDACRKITLEADEMIREADAGPLKVYPLYGTLPPHQQQKIFEPAPPPARKGGRPGRKVIVGTNIAETSLTIDGIVYVVDPGFSKQKVYNPRIRVESLLVSPISKASAQQRAGRAGRTRPGKCFRLYTEAAFKKELIEQTHPEILRSNLANTVLELKKLGIDDLVHFDLMDPPAPETLMRALEELNYLACLDDDGDLTTLGKLASEFPLDPALAVMLISSPEFYCSNEILSLTALLSVPQIFVRPASAKKRADEMKDLFAHPDGDHLTMLNVYHAFKSQAATSDPKKWCHEHFLSLRALQSADNVRSQLKRIMEKSELELVSTDFNDKNYYTNIRRALVAGFFMQVAKKDPTGKTYKTVKDDQSVLLHPSTVLGVDSDWVLYNEFVLTTKNYVRSVTSVKPEWLLDIAPTYYDLSTFKAGEIRSALQKTMDKVKRKQATKRTR</sequence>
<dbReference type="Pfam" id="PF07717">
    <property type="entry name" value="OB_NTP_bind"/>
    <property type="match status" value="1"/>
</dbReference>
<dbReference type="Pfam" id="PF00270">
    <property type="entry name" value="DEAD"/>
    <property type="match status" value="1"/>
</dbReference>
<evidence type="ECO:0000256" key="4">
    <source>
        <dbReference type="ARBA" id="ARBA00022741"/>
    </source>
</evidence>
<feature type="domain" description="Helicase ATP-binding" evidence="14">
    <location>
        <begin position="112"/>
        <end position="277"/>
    </location>
</feature>
<keyword evidence="6" id="KW-0347">Helicase</keyword>
<dbReference type="InterPro" id="IPR048333">
    <property type="entry name" value="HA2_WH"/>
</dbReference>
<evidence type="ECO:0000256" key="8">
    <source>
        <dbReference type="ARBA" id="ARBA00023187"/>
    </source>
</evidence>
<dbReference type="InterPro" id="IPR027417">
    <property type="entry name" value="P-loop_NTPase"/>
</dbReference>
<dbReference type="EC" id="3.6.4.13" evidence="2"/>
<dbReference type="InterPro" id="IPR007502">
    <property type="entry name" value="Helicase-assoc_dom"/>
</dbReference>
<dbReference type="GO" id="GO:0071014">
    <property type="term" value="C:post-mRNA release spliceosomal complex"/>
    <property type="evidence" value="ECO:0007669"/>
    <property type="project" value="UniProtKB-ARBA"/>
</dbReference>
<dbReference type="PROSITE" id="PS51192">
    <property type="entry name" value="HELICASE_ATP_BIND_1"/>
    <property type="match status" value="1"/>
</dbReference>
<name>A0A9P7YDS4_9HELO</name>
<feature type="domain" description="Helicase C-terminal" evidence="15">
    <location>
        <begin position="302"/>
        <end position="484"/>
    </location>
</feature>
<dbReference type="Proteomes" id="UP000824998">
    <property type="component" value="Unassembled WGS sequence"/>
</dbReference>
<feature type="compositionally biased region" description="Basic and acidic residues" evidence="13">
    <location>
        <begin position="1"/>
        <end position="20"/>
    </location>
</feature>
<dbReference type="FunFam" id="3.40.50.300:FF:000007">
    <property type="entry name" value="Pre-mRNA-splicing factor ATP-dependent RNA helicase"/>
    <property type="match status" value="1"/>
</dbReference>
<evidence type="ECO:0000256" key="7">
    <source>
        <dbReference type="ARBA" id="ARBA00022840"/>
    </source>
</evidence>
<evidence type="ECO:0000256" key="5">
    <source>
        <dbReference type="ARBA" id="ARBA00022801"/>
    </source>
</evidence>
<dbReference type="Gene3D" id="1.20.120.1080">
    <property type="match status" value="1"/>
</dbReference>
<dbReference type="SMART" id="SM00490">
    <property type="entry name" value="HELICc"/>
    <property type="match status" value="1"/>
</dbReference>
<proteinExistence type="inferred from homology"/>
<evidence type="ECO:0000256" key="13">
    <source>
        <dbReference type="SAM" id="MobiDB-lite"/>
    </source>
</evidence>
<reference evidence="16" key="1">
    <citation type="journal article" date="2021" name="IMA Fungus">
        <title>Genomic characterization of three marine fungi, including Emericellopsis atlantica sp. nov. with signatures of a generalist lifestyle and marine biomass degradation.</title>
        <authorList>
            <person name="Hagestad O.C."/>
            <person name="Hou L."/>
            <person name="Andersen J.H."/>
            <person name="Hansen E.H."/>
            <person name="Altermark B."/>
            <person name="Li C."/>
            <person name="Kuhnert E."/>
            <person name="Cox R.J."/>
            <person name="Crous P.W."/>
            <person name="Spatafora J.W."/>
            <person name="Lail K."/>
            <person name="Amirebrahimi M."/>
            <person name="Lipzen A."/>
            <person name="Pangilinan J."/>
            <person name="Andreopoulos W."/>
            <person name="Hayes R.D."/>
            <person name="Ng V."/>
            <person name="Grigoriev I.V."/>
            <person name="Jackson S.A."/>
            <person name="Sutton T.D.S."/>
            <person name="Dobson A.D.W."/>
            <person name="Rama T."/>
        </authorList>
    </citation>
    <scope>NUCLEOTIDE SEQUENCE</scope>
    <source>
        <strain evidence="16">TRa018bII</strain>
    </source>
</reference>
<keyword evidence="5 16" id="KW-0378">Hydrolase</keyword>
<dbReference type="FunFam" id="1.20.120.1080:FF:000003">
    <property type="entry name" value="Pre-mRNA-splicing factor ATP-dependent RNA helicase PRP43"/>
    <property type="match status" value="1"/>
</dbReference>
<dbReference type="InterPro" id="IPR011545">
    <property type="entry name" value="DEAD/DEAH_box_helicase_dom"/>
</dbReference>
<comment type="function">
    <text evidence="12">Pre-mRNA processing factor involved in disassembly of spliceosomes after the release of mature mRNA.</text>
</comment>
<evidence type="ECO:0000259" key="15">
    <source>
        <dbReference type="PROSITE" id="PS51194"/>
    </source>
</evidence>
<dbReference type="InterPro" id="IPR044756">
    <property type="entry name" value="DHX15_DEXHc"/>
</dbReference>
<dbReference type="InterPro" id="IPR014001">
    <property type="entry name" value="Helicase_ATP-bd"/>
</dbReference>
<keyword evidence="8" id="KW-0508">mRNA splicing</keyword>
<evidence type="ECO:0000256" key="2">
    <source>
        <dbReference type="ARBA" id="ARBA00012552"/>
    </source>
</evidence>
<dbReference type="GO" id="GO:0003723">
    <property type="term" value="F:RNA binding"/>
    <property type="evidence" value="ECO:0007669"/>
    <property type="project" value="TreeGrafter"/>
</dbReference>
<evidence type="ECO:0000256" key="11">
    <source>
        <dbReference type="ARBA" id="ARBA00047984"/>
    </source>
</evidence>
<evidence type="ECO:0000256" key="6">
    <source>
        <dbReference type="ARBA" id="ARBA00022806"/>
    </source>
</evidence>
<dbReference type="SUPFAM" id="SSF52540">
    <property type="entry name" value="P-loop containing nucleoside triphosphate hydrolases"/>
    <property type="match status" value="1"/>
</dbReference>
<comment type="catalytic activity">
    <reaction evidence="11">
        <text>ATP + H2O = ADP + phosphate + H(+)</text>
        <dbReference type="Rhea" id="RHEA:13065"/>
        <dbReference type="ChEBI" id="CHEBI:15377"/>
        <dbReference type="ChEBI" id="CHEBI:15378"/>
        <dbReference type="ChEBI" id="CHEBI:30616"/>
        <dbReference type="ChEBI" id="CHEBI:43474"/>
        <dbReference type="ChEBI" id="CHEBI:456216"/>
        <dbReference type="EC" id="3.6.4.13"/>
    </reaction>
</comment>
<organism evidence="16 17">
    <name type="scientific">Amylocarpus encephaloides</name>
    <dbReference type="NCBI Taxonomy" id="45428"/>
    <lineage>
        <taxon>Eukaryota</taxon>
        <taxon>Fungi</taxon>
        <taxon>Dikarya</taxon>
        <taxon>Ascomycota</taxon>
        <taxon>Pezizomycotina</taxon>
        <taxon>Leotiomycetes</taxon>
        <taxon>Helotiales</taxon>
        <taxon>Helotiales incertae sedis</taxon>
        <taxon>Amylocarpus</taxon>
    </lineage>
</organism>
<dbReference type="GO" id="GO:0016787">
    <property type="term" value="F:hydrolase activity"/>
    <property type="evidence" value="ECO:0007669"/>
    <property type="project" value="UniProtKB-KW"/>
</dbReference>
<evidence type="ECO:0000313" key="17">
    <source>
        <dbReference type="Proteomes" id="UP000824998"/>
    </source>
</evidence>
<dbReference type="SMART" id="SM00847">
    <property type="entry name" value="HA2"/>
    <property type="match status" value="1"/>
</dbReference>